<proteinExistence type="predicted"/>
<accession>A0A0G0X2R7</accession>
<dbReference type="InterPro" id="IPR011990">
    <property type="entry name" value="TPR-like_helical_dom_sf"/>
</dbReference>
<feature type="transmembrane region" description="Helical" evidence="7">
    <location>
        <begin position="104"/>
        <end position="122"/>
    </location>
</feature>
<feature type="transmembrane region" description="Helical" evidence="7">
    <location>
        <begin position="468"/>
        <end position="491"/>
    </location>
</feature>
<evidence type="ECO:0000313" key="9">
    <source>
        <dbReference type="EMBL" id="KKR81907.1"/>
    </source>
</evidence>
<feature type="transmembrane region" description="Helical" evidence="7">
    <location>
        <begin position="134"/>
        <end position="154"/>
    </location>
</feature>
<evidence type="ECO:0000256" key="4">
    <source>
        <dbReference type="ARBA" id="ARBA00023136"/>
    </source>
</evidence>
<feature type="transmembrane region" description="Helical" evidence="7">
    <location>
        <begin position="73"/>
        <end position="92"/>
    </location>
</feature>
<evidence type="ECO:0000256" key="5">
    <source>
        <dbReference type="PROSITE-ProRule" id="PRU00339"/>
    </source>
</evidence>
<dbReference type="PANTHER" id="PTHR37422:SF13">
    <property type="entry name" value="LIPOPOLYSACCHARIDE BIOSYNTHESIS PROTEIN PA4999-RELATED"/>
    <property type="match status" value="1"/>
</dbReference>
<dbReference type="Pfam" id="PF13414">
    <property type="entry name" value="TPR_11"/>
    <property type="match status" value="1"/>
</dbReference>
<dbReference type="AlphaFoldDB" id="A0A0G0X2R7"/>
<evidence type="ECO:0000313" key="10">
    <source>
        <dbReference type="Proteomes" id="UP000034601"/>
    </source>
</evidence>
<dbReference type="Pfam" id="PF04932">
    <property type="entry name" value="Wzy_C"/>
    <property type="match status" value="1"/>
</dbReference>
<organism evidence="9 10">
    <name type="scientific">Candidatus Daviesbacteria bacterium GW2011_GWA2_40_9</name>
    <dbReference type="NCBI Taxonomy" id="1618424"/>
    <lineage>
        <taxon>Bacteria</taxon>
        <taxon>Candidatus Daviesiibacteriota</taxon>
    </lineage>
</organism>
<dbReference type="SUPFAM" id="SSF48452">
    <property type="entry name" value="TPR-like"/>
    <property type="match status" value="1"/>
</dbReference>
<name>A0A0G0X2R7_9BACT</name>
<comment type="caution">
    <text evidence="9">The sequence shown here is derived from an EMBL/GenBank/DDBJ whole genome shotgun (WGS) entry which is preliminary data.</text>
</comment>
<dbReference type="PANTHER" id="PTHR37422">
    <property type="entry name" value="TEICHURONIC ACID BIOSYNTHESIS PROTEIN TUAE"/>
    <property type="match status" value="1"/>
</dbReference>
<keyword evidence="4 7" id="KW-0472">Membrane</keyword>
<evidence type="ECO:0000256" key="3">
    <source>
        <dbReference type="ARBA" id="ARBA00022989"/>
    </source>
</evidence>
<feature type="domain" description="O-antigen ligase-related" evidence="8">
    <location>
        <begin position="233"/>
        <end position="383"/>
    </location>
</feature>
<feature type="region of interest" description="Disordered" evidence="6">
    <location>
        <begin position="717"/>
        <end position="775"/>
    </location>
</feature>
<dbReference type="GO" id="GO:0016020">
    <property type="term" value="C:membrane"/>
    <property type="evidence" value="ECO:0007669"/>
    <property type="project" value="UniProtKB-SubCell"/>
</dbReference>
<feature type="transmembrane region" description="Helical" evidence="7">
    <location>
        <begin position="368"/>
        <end position="392"/>
    </location>
</feature>
<sequence length="775" mass="85081">MNERLNGILNQIFEYLVLLGAFFLPLFFWNLTSEYYETPKYLLLLTILGILLILWVAKWAVSGKITFTRTPLDLPLIMLMIVLGVSSFFSASKAVAILGNFPRLHGGLLTYATYILFYFVLVSNLKKVSTAQKILNLLLISGVVLSVITLFSYFGQPIFPWSFTQASNFTPTGMSFSTAAILALLLPLPLVAILKDSDSKTKQPLDSSIEGAASKKDLALNQLVRHLFWAIVLTLFILTIVLIGSWPTLAAAVLVYLLIIIYTPSTSLKKNFSFVLTPVLVGAAAFILTTLPLGGKTNILYTQAQNFPRVIQLPLEASWKISISAFRDAPFWGTGPASYLFDFTAYKPLELNATQFWNKRSDQAFNEYLYLLATTGALGLLSLMLLTVIFISSALKSLKSPQGNISKVLCLSGLVFFTLLALHPTTLTLWVVGILILASFMIINKDLTQQIHLGISTFHHPQKPELRFDALPIILSLLVIIPLGVVLFFAGKFTLADFYHRKALNAVASGNALGAYDQLIKSERLNPYIDLYRIDSAQTNFALANAIATSKIPPQATPGATLSAEDKQDIQTLISQAINEGKVAVTLSPNNPANWEILGSIYREISGVAQNALAFSLDSYGRAIQKDPLNPLLRLTVGGIYYQIKNYDMAVRFFTDAINLKPDFANAYYNLAIALKDKGDLSGATAAAEKTISLLKPEDNDYTTASELLNNLKTQVSNQQLEQQRAEQEASAAAKSPAKTKKATSGLENESLPKVVNLPKPENIATPPAVKKTQE</sequence>
<dbReference type="Gene3D" id="1.25.40.10">
    <property type="entry name" value="Tetratricopeptide repeat domain"/>
    <property type="match status" value="1"/>
</dbReference>
<feature type="transmembrane region" description="Helical" evidence="7">
    <location>
        <begin position="41"/>
        <end position="61"/>
    </location>
</feature>
<reference evidence="9 10" key="1">
    <citation type="journal article" date="2015" name="Nature">
        <title>rRNA introns, odd ribosomes, and small enigmatic genomes across a large radiation of phyla.</title>
        <authorList>
            <person name="Brown C.T."/>
            <person name="Hug L.A."/>
            <person name="Thomas B.C."/>
            <person name="Sharon I."/>
            <person name="Castelle C.J."/>
            <person name="Singh A."/>
            <person name="Wilkins M.J."/>
            <person name="Williams K.H."/>
            <person name="Banfield J.F."/>
        </authorList>
    </citation>
    <scope>NUCLEOTIDE SEQUENCE [LARGE SCALE GENOMIC DNA]</scope>
</reference>
<feature type="transmembrane region" description="Helical" evidence="7">
    <location>
        <begin position="174"/>
        <end position="194"/>
    </location>
</feature>
<feature type="transmembrane region" description="Helical" evidence="7">
    <location>
        <begin position="12"/>
        <end position="29"/>
    </location>
</feature>
<evidence type="ECO:0000256" key="1">
    <source>
        <dbReference type="ARBA" id="ARBA00004141"/>
    </source>
</evidence>
<evidence type="ECO:0000256" key="7">
    <source>
        <dbReference type="SAM" id="Phobius"/>
    </source>
</evidence>
<evidence type="ECO:0000256" key="6">
    <source>
        <dbReference type="SAM" id="MobiDB-lite"/>
    </source>
</evidence>
<evidence type="ECO:0000259" key="8">
    <source>
        <dbReference type="Pfam" id="PF04932"/>
    </source>
</evidence>
<dbReference type="InterPro" id="IPR051533">
    <property type="entry name" value="WaaL-like"/>
</dbReference>
<dbReference type="SMART" id="SM00028">
    <property type="entry name" value="TPR"/>
    <property type="match status" value="2"/>
</dbReference>
<feature type="transmembrane region" description="Helical" evidence="7">
    <location>
        <begin position="223"/>
        <end position="243"/>
    </location>
</feature>
<feature type="transmembrane region" description="Helical" evidence="7">
    <location>
        <begin position="428"/>
        <end position="447"/>
    </location>
</feature>
<dbReference type="InterPro" id="IPR007016">
    <property type="entry name" value="O-antigen_ligase-rel_domated"/>
</dbReference>
<evidence type="ECO:0000256" key="2">
    <source>
        <dbReference type="ARBA" id="ARBA00022692"/>
    </source>
</evidence>
<keyword evidence="2 7" id="KW-0812">Transmembrane</keyword>
<dbReference type="EMBL" id="LCAB01000021">
    <property type="protein sequence ID" value="KKR81907.1"/>
    <property type="molecule type" value="Genomic_DNA"/>
</dbReference>
<feature type="repeat" description="TPR" evidence="5">
    <location>
        <begin position="631"/>
        <end position="664"/>
    </location>
</feature>
<protein>
    <recommendedName>
        <fullName evidence="8">O-antigen ligase-related domain-containing protein</fullName>
    </recommendedName>
</protein>
<keyword evidence="5" id="KW-0802">TPR repeat</keyword>
<feature type="transmembrane region" description="Helical" evidence="7">
    <location>
        <begin position="272"/>
        <end position="293"/>
    </location>
</feature>
<dbReference type="InterPro" id="IPR019734">
    <property type="entry name" value="TPR_rpt"/>
</dbReference>
<dbReference type="Proteomes" id="UP000034601">
    <property type="component" value="Unassembled WGS sequence"/>
</dbReference>
<dbReference type="PROSITE" id="PS50005">
    <property type="entry name" value="TPR"/>
    <property type="match status" value="1"/>
</dbReference>
<gene>
    <name evidence="9" type="ORF">UU29_C0021G0002</name>
</gene>
<keyword evidence="3 7" id="KW-1133">Transmembrane helix</keyword>
<comment type="subcellular location">
    <subcellularLocation>
        <location evidence="1">Membrane</location>
        <topology evidence="1">Multi-pass membrane protein</topology>
    </subcellularLocation>
</comment>